<dbReference type="EMBL" id="JADNYJ010000036">
    <property type="protein sequence ID" value="KAF8902397.1"/>
    <property type="molecule type" value="Genomic_DNA"/>
</dbReference>
<feature type="transmembrane region" description="Helical" evidence="8">
    <location>
        <begin position="177"/>
        <end position="196"/>
    </location>
</feature>
<evidence type="ECO:0000256" key="6">
    <source>
        <dbReference type="PROSITE-ProRule" id="PRU00169"/>
    </source>
</evidence>
<dbReference type="PROSITE" id="PS50109">
    <property type="entry name" value="HIS_KIN"/>
    <property type="match status" value="1"/>
</dbReference>
<dbReference type="PANTHER" id="PTHR43047">
    <property type="entry name" value="TWO-COMPONENT HISTIDINE PROTEIN KINASE"/>
    <property type="match status" value="1"/>
</dbReference>
<keyword evidence="12" id="KW-1185">Reference proteome</keyword>
<dbReference type="GO" id="GO:0000155">
    <property type="term" value="F:phosphorelay sensor kinase activity"/>
    <property type="evidence" value="ECO:0007669"/>
    <property type="project" value="InterPro"/>
</dbReference>
<feature type="compositionally biased region" description="Basic and acidic residues" evidence="7">
    <location>
        <begin position="1071"/>
        <end position="1082"/>
    </location>
</feature>
<evidence type="ECO:0000259" key="10">
    <source>
        <dbReference type="PROSITE" id="PS50110"/>
    </source>
</evidence>
<dbReference type="SMART" id="SM00448">
    <property type="entry name" value="REC"/>
    <property type="match status" value="1"/>
</dbReference>
<evidence type="ECO:0000259" key="9">
    <source>
        <dbReference type="PROSITE" id="PS50109"/>
    </source>
</evidence>
<keyword evidence="8" id="KW-1133">Transmembrane helix</keyword>
<dbReference type="PROSITE" id="PS50110">
    <property type="entry name" value="RESPONSE_REGULATORY"/>
    <property type="match status" value="1"/>
</dbReference>
<evidence type="ECO:0000313" key="12">
    <source>
        <dbReference type="Proteomes" id="UP000724874"/>
    </source>
</evidence>
<keyword evidence="3 6" id="KW-0597">Phosphoprotein</keyword>
<dbReference type="InterPro" id="IPR003594">
    <property type="entry name" value="HATPase_dom"/>
</dbReference>
<dbReference type="CDD" id="cd17546">
    <property type="entry name" value="REC_hyHK_CKI1_RcsC-like"/>
    <property type="match status" value="1"/>
</dbReference>
<feature type="compositionally biased region" description="Low complexity" evidence="7">
    <location>
        <begin position="55"/>
        <end position="68"/>
    </location>
</feature>
<keyword evidence="5" id="KW-0418">Kinase</keyword>
<dbReference type="GO" id="GO:0009927">
    <property type="term" value="F:histidine phosphotransfer kinase activity"/>
    <property type="evidence" value="ECO:0007669"/>
    <property type="project" value="TreeGrafter"/>
</dbReference>
<dbReference type="Gene3D" id="3.40.50.2300">
    <property type="match status" value="1"/>
</dbReference>
<dbReference type="SUPFAM" id="SSF55874">
    <property type="entry name" value="ATPase domain of HSP90 chaperone/DNA topoisomerase II/histidine kinase"/>
    <property type="match status" value="1"/>
</dbReference>
<feature type="domain" description="Response regulatory" evidence="10">
    <location>
        <begin position="913"/>
        <end position="1059"/>
    </location>
</feature>
<evidence type="ECO:0000256" key="8">
    <source>
        <dbReference type="SAM" id="Phobius"/>
    </source>
</evidence>
<evidence type="ECO:0000256" key="1">
    <source>
        <dbReference type="ARBA" id="ARBA00000085"/>
    </source>
</evidence>
<dbReference type="InterPro" id="IPR001789">
    <property type="entry name" value="Sig_transdc_resp-reg_receiver"/>
</dbReference>
<comment type="catalytic activity">
    <reaction evidence="1">
        <text>ATP + protein L-histidine = ADP + protein N-phospho-L-histidine.</text>
        <dbReference type="EC" id="2.7.13.3"/>
    </reaction>
</comment>
<dbReference type="EC" id="2.7.13.3" evidence="2"/>
<proteinExistence type="predicted"/>
<dbReference type="Gene3D" id="3.30.565.10">
    <property type="entry name" value="Histidine kinase-like ATPase, C-terminal domain"/>
    <property type="match status" value="1"/>
</dbReference>
<feature type="compositionally biased region" description="Polar residues" evidence="7">
    <location>
        <begin position="1"/>
        <end position="11"/>
    </location>
</feature>
<dbReference type="InterPro" id="IPR011006">
    <property type="entry name" value="CheY-like_superfamily"/>
</dbReference>
<dbReference type="SMART" id="SM00387">
    <property type="entry name" value="HATPase_c"/>
    <property type="match status" value="1"/>
</dbReference>
<feature type="region of interest" description="Disordered" evidence="7">
    <location>
        <begin position="97"/>
        <end position="122"/>
    </location>
</feature>
<keyword evidence="4" id="KW-0808">Transferase</keyword>
<evidence type="ECO:0000313" key="11">
    <source>
        <dbReference type="EMBL" id="KAF8902397.1"/>
    </source>
</evidence>
<dbReference type="Proteomes" id="UP000724874">
    <property type="component" value="Unassembled WGS sequence"/>
</dbReference>
<keyword evidence="8" id="KW-0812">Transmembrane</keyword>
<feature type="transmembrane region" description="Helical" evidence="8">
    <location>
        <begin position="295"/>
        <end position="313"/>
    </location>
</feature>
<feature type="domain" description="Histidine kinase" evidence="9">
    <location>
        <begin position="377"/>
        <end position="677"/>
    </location>
</feature>
<dbReference type="Pfam" id="PF00072">
    <property type="entry name" value="Response_reg"/>
    <property type="match status" value="1"/>
</dbReference>
<sequence>MNTPSSITRDQSLPPPVLQNGSTSQSSRKKRARVSGLAVHWARFKRRIGTGTAPSSSSVMMESAAEQSYSRRMEAMDKSDPVDEVVVDRIWTEEIKSSVSHSEHGGTPEKSASQQPDKNVSDHESLVEDNRWTLSTPLTIIRYRTWPFLMEIFSSRFMDTRAEQHYAQENWFLQKSLAIWASLWLIVNWVLGCIFIPHNPVANLDKGFYFGIAPVLSLPIVFMVMYDWPRDRPYIYQVYLVISIWCWSFYQVIFILACRFYSNHPNCGNRDFLGTLYYATALQTIALFGLKLNRFPAAVGGFCFFLFSSIAVIPQKSTWGRTMINFFIFQSFLIYVHYVRESSERRLYTLRDQLKIQFKATQKAQINERNASDSKRRLTSYVRVPLNTALLAVQNMEASSAIPKDQEIEFNALCGSLSMMSKVLNDVLDFNRMDSGKFESMSRPYGFHQVMRSLFVPLRLATDARGLEFEANLDPNIDKVARKAAYKAMGETDENIRRYIEQNPNVDGVVTGDETRLRQIITNLASNACKFTPAGGKLTVTTHLILPSIPSDKDPLADPTTEQIVDMANGAQRPLSADYLTQHNMQQTGKPPPSLDWIVVRIEVTDTGFGIKPQDMAQSKLFSAFNQTEQGRQQGGKGTGLGLALVRQIVKLSGGRLGVKSKIGEGSTFWVELPLGVGGKTFVPGPPDLPDGSSTSDLDAIHRTSISWKTRAQCAIAPIAETVDAEPSTKTTKRKSASSLGQNDTAMQRIMDQGGRVELVLRSRDYGPPPSTSPVGITPGETIPPPIPEPVVQAVDSPEPFPEQPAKPLDRPNEAGASDNDITPRMSSPTENSSLRLAPVQRPTYVKLPSRQQFSVDDPEAVSANGFNPSHSQQSNASDKSFYNFKMFDNQFARGGSSSASFTIINNVDPGLPVLVVDDDQLTRTLMKRILGRLGCKVSCAENGEVALEMILGQRITMGSTPSSDASRNTGPILELQEETPFTEEGKYAVVFLDNQMPVMSGLKVVEKLRELGRSDFIVGVTGNALLSDQEEYLSAGVDRVLTKPVLERSLRDILVLAEDRRKGQQQQQPPDEKDKASSPPP</sequence>
<organism evidence="11 12">
    <name type="scientific">Gymnopilus junonius</name>
    <name type="common">Spectacular rustgill mushroom</name>
    <name type="synonym">Gymnopilus spectabilis subsp. junonius</name>
    <dbReference type="NCBI Taxonomy" id="109634"/>
    <lineage>
        <taxon>Eukaryota</taxon>
        <taxon>Fungi</taxon>
        <taxon>Dikarya</taxon>
        <taxon>Basidiomycota</taxon>
        <taxon>Agaricomycotina</taxon>
        <taxon>Agaricomycetes</taxon>
        <taxon>Agaricomycetidae</taxon>
        <taxon>Agaricales</taxon>
        <taxon>Agaricineae</taxon>
        <taxon>Hymenogastraceae</taxon>
        <taxon>Gymnopilus</taxon>
    </lineage>
</organism>
<dbReference type="GO" id="GO:0005886">
    <property type="term" value="C:plasma membrane"/>
    <property type="evidence" value="ECO:0007669"/>
    <property type="project" value="TreeGrafter"/>
</dbReference>
<dbReference type="SUPFAM" id="SSF52172">
    <property type="entry name" value="CheY-like"/>
    <property type="match status" value="1"/>
</dbReference>
<gene>
    <name evidence="11" type="ORF">CPB84DRAFT_1678868</name>
</gene>
<evidence type="ECO:0000256" key="4">
    <source>
        <dbReference type="ARBA" id="ARBA00022679"/>
    </source>
</evidence>
<dbReference type="Pfam" id="PF02518">
    <property type="entry name" value="HATPase_c"/>
    <property type="match status" value="1"/>
</dbReference>
<name>A0A9P5TP18_GYMJU</name>
<dbReference type="InterPro" id="IPR036890">
    <property type="entry name" value="HATPase_C_sf"/>
</dbReference>
<evidence type="ECO:0000256" key="5">
    <source>
        <dbReference type="ARBA" id="ARBA00022777"/>
    </source>
</evidence>
<dbReference type="PANTHER" id="PTHR43047:SF66">
    <property type="entry name" value="HISKA"/>
    <property type="match status" value="1"/>
</dbReference>
<feature type="region of interest" description="Disordered" evidence="7">
    <location>
        <begin position="1058"/>
        <end position="1082"/>
    </location>
</feature>
<feature type="modified residue" description="4-aspartylphosphate" evidence="6">
    <location>
        <position position="994"/>
    </location>
</feature>
<feature type="compositionally biased region" description="Polar residues" evidence="7">
    <location>
        <begin position="825"/>
        <end position="835"/>
    </location>
</feature>
<evidence type="ECO:0000256" key="3">
    <source>
        <dbReference type="ARBA" id="ARBA00022553"/>
    </source>
</evidence>
<feature type="region of interest" description="Disordered" evidence="7">
    <location>
        <begin position="1"/>
        <end position="77"/>
    </location>
</feature>
<feature type="region of interest" description="Disordered" evidence="7">
    <location>
        <begin position="762"/>
        <end position="842"/>
    </location>
</feature>
<feature type="compositionally biased region" description="Basic and acidic residues" evidence="7">
    <location>
        <begin position="97"/>
        <end position="107"/>
    </location>
</feature>
<feature type="transmembrane region" description="Helical" evidence="8">
    <location>
        <begin position="272"/>
        <end position="289"/>
    </location>
</feature>
<reference evidence="11" key="1">
    <citation type="submission" date="2020-11" db="EMBL/GenBank/DDBJ databases">
        <authorList>
            <consortium name="DOE Joint Genome Institute"/>
            <person name="Ahrendt S."/>
            <person name="Riley R."/>
            <person name="Andreopoulos W."/>
            <person name="LaButti K."/>
            <person name="Pangilinan J."/>
            <person name="Ruiz-duenas F.J."/>
            <person name="Barrasa J.M."/>
            <person name="Sanchez-Garcia M."/>
            <person name="Camarero S."/>
            <person name="Miyauchi S."/>
            <person name="Serrano A."/>
            <person name="Linde D."/>
            <person name="Babiker R."/>
            <person name="Drula E."/>
            <person name="Ayuso-Fernandez I."/>
            <person name="Pacheco R."/>
            <person name="Padilla G."/>
            <person name="Ferreira P."/>
            <person name="Barriuso J."/>
            <person name="Kellner H."/>
            <person name="Castanera R."/>
            <person name="Alfaro M."/>
            <person name="Ramirez L."/>
            <person name="Pisabarro A.G."/>
            <person name="Kuo A."/>
            <person name="Tritt A."/>
            <person name="Lipzen A."/>
            <person name="He G."/>
            <person name="Yan M."/>
            <person name="Ng V."/>
            <person name="Cullen D."/>
            <person name="Martin F."/>
            <person name="Rosso M.-N."/>
            <person name="Henrissat B."/>
            <person name="Hibbett D."/>
            <person name="Martinez A.T."/>
            <person name="Grigoriev I.V."/>
        </authorList>
    </citation>
    <scope>NUCLEOTIDE SEQUENCE</scope>
    <source>
        <strain evidence="11">AH 44721</strain>
    </source>
</reference>
<feature type="transmembrane region" description="Helical" evidence="8">
    <location>
        <begin position="238"/>
        <end position="260"/>
    </location>
</feature>
<protein>
    <recommendedName>
        <fullName evidence="2">histidine kinase</fullName>
        <ecNumber evidence="2">2.7.13.3</ecNumber>
    </recommendedName>
</protein>
<dbReference type="InterPro" id="IPR005467">
    <property type="entry name" value="His_kinase_dom"/>
</dbReference>
<feature type="transmembrane region" description="Helical" evidence="8">
    <location>
        <begin position="208"/>
        <end position="226"/>
    </location>
</feature>
<dbReference type="OrthoDB" id="60033at2759"/>
<dbReference type="InterPro" id="IPR004358">
    <property type="entry name" value="Sig_transdc_His_kin-like_C"/>
</dbReference>
<dbReference type="PRINTS" id="PR00344">
    <property type="entry name" value="BCTRLSENSOR"/>
</dbReference>
<dbReference type="InterPro" id="IPR003661">
    <property type="entry name" value="HisK_dim/P_dom"/>
</dbReference>
<feature type="region of interest" description="Disordered" evidence="7">
    <location>
        <begin position="724"/>
        <end position="748"/>
    </location>
</feature>
<evidence type="ECO:0000256" key="2">
    <source>
        <dbReference type="ARBA" id="ARBA00012438"/>
    </source>
</evidence>
<dbReference type="CDD" id="cd00082">
    <property type="entry name" value="HisKA"/>
    <property type="match status" value="1"/>
</dbReference>
<comment type="caution">
    <text evidence="11">The sequence shown here is derived from an EMBL/GenBank/DDBJ whole genome shotgun (WGS) entry which is preliminary data.</text>
</comment>
<evidence type="ECO:0000256" key="7">
    <source>
        <dbReference type="SAM" id="MobiDB-lite"/>
    </source>
</evidence>
<keyword evidence="8" id="KW-0472">Membrane</keyword>
<dbReference type="AlphaFoldDB" id="A0A9P5TP18"/>
<accession>A0A9P5TP18</accession>